<feature type="region of interest" description="Disordered" evidence="1">
    <location>
        <begin position="668"/>
        <end position="696"/>
    </location>
</feature>
<dbReference type="Pfam" id="PF20163">
    <property type="entry name" value="DUF6536"/>
    <property type="match status" value="1"/>
</dbReference>
<organism evidence="4 5">
    <name type="scientific">Pleurostoma richardsiae</name>
    <dbReference type="NCBI Taxonomy" id="41990"/>
    <lineage>
        <taxon>Eukaryota</taxon>
        <taxon>Fungi</taxon>
        <taxon>Dikarya</taxon>
        <taxon>Ascomycota</taxon>
        <taxon>Pezizomycotina</taxon>
        <taxon>Sordariomycetes</taxon>
        <taxon>Sordariomycetidae</taxon>
        <taxon>Calosphaeriales</taxon>
        <taxon>Pleurostomataceae</taxon>
        <taxon>Pleurostoma</taxon>
    </lineage>
</organism>
<feature type="transmembrane region" description="Helical" evidence="2">
    <location>
        <begin position="12"/>
        <end position="34"/>
    </location>
</feature>
<evidence type="ECO:0000256" key="2">
    <source>
        <dbReference type="SAM" id="Phobius"/>
    </source>
</evidence>
<comment type="caution">
    <text evidence="4">The sequence shown here is derived from an EMBL/GenBank/DDBJ whole genome shotgun (WGS) entry which is preliminary data.</text>
</comment>
<reference evidence="4" key="1">
    <citation type="submission" date="2022-07" db="EMBL/GenBank/DDBJ databases">
        <title>Fungi with potential for degradation of polypropylene.</title>
        <authorList>
            <person name="Gostincar C."/>
        </authorList>
    </citation>
    <scope>NUCLEOTIDE SEQUENCE</scope>
    <source>
        <strain evidence="4">EXF-13308</strain>
    </source>
</reference>
<keyword evidence="2" id="KW-1133">Transmembrane helix</keyword>
<gene>
    <name evidence="4" type="ORF">NKR23_g3661</name>
</gene>
<dbReference type="PANTHER" id="PTHR35395">
    <property type="entry name" value="DUF6536 DOMAIN-CONTAINING PROTEIN"/>
    <property type="match status" value="1"/>
</dbReference>
<feature type="transmembrane region" description="Helical" evidence="2">
    <location>
        <begin position="121"/>
        <end position="138"/>
    </location>
</feature>
<dbReference type="Proteomes" id="UP001174694">
    <property type="component" value="Unassembled WGS sequence"/>
</dbReference>
<feature type="transmembrane region" description="Helical" evidence="2">
    <location>
        <begin position="565"/>
        <end position="589"/>
    </location>
</feature>
<accession>A0AA38VWC7</accession>
<proteinExistence type="predicted"/>
<dbReference type="InterPro" id="IPR046623">
    <property type="entry name" value="DUF6536"/>
</dbReference>
<dbReference type="PANTHER" id="PTHR35395:SF1">
    <property type="entry name" value="DUF6536 DOMAIN-CONTAINING PROTEIN"/>
    <property type="match status" value="1"/>
</dbReference>
<keyword evidence="2" id="KW-0812">Transmembrane</keyword>
<dbReference type="EMBL" id="JANBVO010000008">
    <property type="protein sequence ID" value="KAJ9150393.1"/>
    <property type="molecule type" value="Genomic_DNA"/>
</dbReference>
<feature type="compositionally biased region" description="Polar residues" evidence="1">
    <location>
        <begin position="672"/>
        <end position="684"/>
    </location>
</feature>
<feature type="transmembrane region" description="Helical" evidence="2">
    <location>
        <begin position="511"/>
        <end position="532"/>
    </location>
</feature>
<sequence length="751" mass="82091">MAILSSLKGWRRAALLNTVAVFIFTCLSVGLLAWSSSRAGGVGNNFIFFEGSCETTHTRNLWLHLLLNVCSTGVLASSNFFMQVLSSPSRSEVNAAHSRKTALDIGVPSFSNLFHVAGFKAVAWLLLFASSIPIHLFFNSAIFSTEFQGASWHMTMASKGFANSAQYFPPGAILWPAGGGESSGGYLDEGYGAVVNTTTYFDAASSVVKGITFAAESSSNWKRIEVPECLSQYLYCSSRTKYGDVVLVVQSHNATGGFMASPDESLGWTRNNMFVTLDLNQGSFWDSHVPGASTNSLWFAANCSTKSDLNPRTHRAEGCFQTCNNAFGKRESGFGAMSRDKIPPDYTFDFFHYGGIDYLFYSLGLPQLVDPSASILDLNYCLVQEIDPGFWIRSYVLFAAVIIFLAAMFGSAQKSNPIASSKQTLEQSATNGILNTDGSTGGQLLPSVITANLPQLLLSFSYFVYNSLYTRLCVEKEWNSYSIGYRGLRVTQPKGQQRSTYRLQLPYRYSIPLITISILLHWLVSNALYVFVLEGGYYSVESYGEPIPEAAVVGTGLSDDAYVGIGYSTMALLALFLIACVLAVIPFVICSRRIKGPMVLGASNSLVISAACHVPVPEQVPSSVEIKTKQGNEYQQVSMKDPERTAVALETPNSREVTERGSYEMQHLLGPETTSTAASGTIPSASDEEEENDDKSYTLSQVTTVPLRWGVVKMPASFYEQYAYLDSRIGHLSFGAKEHGVEEPVDGHWYI</sequence>
<evidence type="ECO:0000259" key="3">
    <source>
        <dbReference type="Pfam" id="PF20163"/>
    </source>
</evidence>
<feature type="domain" description="DUF6536" evidence="3">
    <location>
        <begin position="10"/>
        <end position="162"/>
    </location>
</feature>
<keyword evidence="5" id="KW-1185">Reference proteome</keyword>
<feature type="transmembrane region" description="Helical" evidence="2">
    <location>
        <begin position="390"/>
        <end position="412"/>
    </location>
</feature>
<name>A0AA38VWC7_9PEZI</name>
<evidence type="ECO:0000313" key="4">
    <source>
        <dbReference type="EMBL" id="KAJ9150393.1"/>
    </source>
</evidence>
<evidence type="ECO:0000313" key="5">
    <source>
        <dbReference type="Proteomes" id="UP001174694"/>
    </source>
</evidence>
<evidence type="ECO:0000256" key="1">
    <source>
        <dbReference type="SAM" id="MobiDB-lite"/>
    </source>
</evidence>
<keyword evidence="2" id="KW-0472">Membrane</keyword>
<dbReference type="AlphaFoldDB" id="A0AA38VWC7"/>
<protein>
    <recommendedName>
        <fullName evidence="3">DUF6536 domain-containing protein</fullName>
    </recommendedName>
</protein>